<feature type="compositionally biased region" description="Polar residues" evidence="1">
    <location>
        <begin position="1"/>
        <end position="41"/>
    </location>
</feature>
<dbReference type="OrthoDB" id="329272at2759"/>
<dbReference type="CDD" id="cd04301">
    <property type="entry name" value="NAT_SF"/>
    <property type="match status" value="1"/>
</dbReference>
<dbReference type="EMBL" id="SDIL01000070">
    <property type="protein sequence ID" value="RXK37392.1"/>
    <property type="molecule type" value="Genomic_DNA"/>
</dbReference>
<feature type="region of interest" description="Disordered" evidence="1">
    <location>
        <begin position="1"/>
        <end position="55"/>
    </location>
</feature>
<dbReference type="Gene3D" id="3.40.630.30">
    <property type="match status" value="1"/>
</dbReference>
<dbReference type="AlphaFoldDB" id="A0A4Q1BID9"/>
<organism evidence="3 4">
    <name type="scientific">Tremella mesenterica</name>
    <name type="common">Jelly fungus</name>
    <dbReference type="NCBI Taxonomy" id="5217"/>
    <lineage>
        <taxon>Eukaryota</taxon>
        <taxon>Fungi</taxon>
        <taxon>Dikarya</taxon>
        <taxon>Basidiomycota</taxon>
        <taxon>Agaricomycotina</taxon>
        <taxon>Tremellomycetes</taxon>
        <taxon>Tremellales</taxon>
        <taxon>Tremellaceae</taxon>
        <taxon>Tremella</taxon>
    </lineage>
</organism>
<keyword evidence="4" id="KW-1185">Reference proteome</keyword>
<evidence type="ECO:0000256" key="1">
    <source>
        <dbReference type="SAM" id="MobiDB-lite"/>
    </source>
</evidence>
<name>A0A4Q1BID9_TREME</name>
<proteinExistence type="predicted"/>
<dbReference type="GO" id="GO:0016747">
    <property type="term" value="F:acyltransferase activity, transferring groups other than amino-acyl groups"/>
    <property type="evidence" value="ECO:0007669"/>
    <property type="project" value="InterPro"/>
</dbReference>
<dbReference type="PROSITE" id="PS51186">
    <property type="entry name" value="GNAT"/>
    <property type="match status" value="1"/>
</dbReference>
<gene>
    <name evidence="3" type="ORF">M231_05379</name>
</gene>
<comment type="caution">
    <text evidence="3">The sequence shown here is derived from an EMBL/GenBank/DDBJ whole genome shotgun (WGS) entry which is preliminary data.</text>
</comment>
<dbReference type="InterPro" id="IPR000182">
    <property type="entry name" value="GNAT_dom"/>
</dbReference>
<evidence type="ECO:0000259" key="2">
    <source>
        <dbReference type="PROSITE" id="PS51186"/>
    </source>
</evidence>
<feature type="domain" description="N-acetyltransferase" evidence="2">
    <location>
        <begin position="72"/>
        <end position="212"/>
    </location>
</feature>
<accession>A0A4Q1BID9</accession>
<protein>
    <recommendedName>
        <fullName evidence="2">N-acetyltransferase domain-containing protein</fullName>
    </recommendedName>
</protein>
<dbReference type="GO" id="GO:0006048">
    <property type="term" value="P:UDP-N-acetylglucosamine biosynthetic process"/>
    <property type="evidence" value="ECO:0007669"/>
    <property type="project" value="UniProtKB-UniPathway"/>
</dbReference>
<dbReference type="Pfam" id="PF13673">
    <property type="entry name" value="Acetyltransf_10"/>
    <property type="match status" value="1"/>
</dbReference>
<dbReference type="InterPro" id="IPR016181">
    <property type="entry name" value="Acyl_CoA_acyltransferase"/>
</dbReference>
<dbReference type="STRING" id="5217.A0A4Q1BID9"/>
<dbReference type="VEuPathDB" id="FungiDB:TREMEDRAFT_59238"/>
<dbReference type="Proteomes" id="UP000289152">
    <property type="component" value="Unassembled WGS sequence"/>
</dbReference>
<evidence type="ECO:0000313" key="3">
    <source>
        <dbReference type="EMBL" id="RXK37392.1"/>
    </source>
</evidence>
<dbReference type="UniPathway" id="UPA00113">
    <property type="reaction ID" value="UER00529"/>
</dbReference>
<reference evidence="3 4" key="1">
    <citation type="submission" date="2016-06" db="EMBL/GenBank/DDBJ databases">
        <title>Evolution of pathogenesis and genome organization in the Tremellales.</title>
        <authorList>
            <person name="Cuomo C."/>
            <person name="Litvintseva A."/>
            <person name="Heitman J."/>
            <person name="Chen Y."/>
            <person name="Sun S."/>
            <person name="Springer D."/>
            <person name="Dromer F."/>
            <person name="Young S."/>
            <person name="Zeng Q."/>
            <person name="Chapman S."/>
            <person name="Gujja S."/>
            <person name="Saif S."/>
            <person name="Birren B."/>
        </authorList>
    </citation>
    <scope>NUCLEOTIDE SEQUENCE [LARGE SCALE GENOMIC DNA]</scope>
    <source>
        <strain evidence="3 4">ATCC 28783</strain>
    </source>
</reference>
<dbReference type="SUPFAM" id="SSF55729">
    <property type="entry name" value="Acyl-CoA N-acyltransferases (Nat)"/>
    <property type="match status" value="1"/>
</dbReference>
<dbReference type="InParanoid" id="A0A4Q1BID9"/>
<evidence type="ECO:0000313" key="4">
    <source>
        <dbReference type="Proteomes" id="UP000289152"/>
    </source>
</evidence>
<sequence length="212" mass="23124">MSTTHQNDNTSRASTKAPTTISDGQTSQRASQDETNTNAPSTRAEGGTAQQSSGWMSRLADAVDDMRNNGTFLGENPRPEGTTKLEVFIEEQGYPSRIEIGDPEDPISTHFLMSKDGKEIGTARITPQGKLGRVAILKSYRGQGLAKPLLNAVHEWVRSKGGKIVYCDSQAADPETGGVDARGVYLKLGYRPVGDLYIKENTLHQRMQLDLE</sequence>